<evidence type="ECO:0000256" key="8">
    <source>
        <dbReference type="ARBA" id="ARBA00023004"/>
    </source>
</evidence>
<dbReference type="InterPro" id="IPR016454">
    <property type="entry name" value="Cysteine_dSase"/>
</dbReference>
<accession>K7YM61</accession>
<reference evidence="13 14" key="1">
    <citation type="journal article" date="2012" name="BMC Genomics">
        <title>Genome analysis of a simultaneously predatory and prey-independent, novel Bdellovibrio bacteriovorus from the River Tiber, supports in silico predictions of both ancient and recent lateral gene transfer from diverse bacteria.</title>
        <authorList>
            <person name="Hobley L."/>
            <person name="Lerner T.R."/>
            <person name="Williams L.E."/>
            <person name="Lambert C."/>
            <person name="Till R."/>
            <person name="Milner D.S."/>
            <person name="Basford S.M."/>
            <person name="Capeness M.J."/>
            <person name="Fenton A.K."/>
            <person name="Atterbury R.J."/>
            <person name="Harris M.A."/>
            <person name="Sockett R.E."/>
        </authorList>
    </citation>
    <scope>NUCLEOTIDE SEQUENCE [LARGE SCALE GENOMIC DNA]</scope>
    <source>
        <strain evidence="13 14">Tiberius</strain>
    </source>
</reference>
<evidence type="ECO:0000256" key="2">
    <source>
        <dbReference type="ARBA" id="ARBA00003120"/>
    </source>
</evidence>
<dbReference type="InterPro" id="IPR015424">
    <property type="entry name" value="PyrdxlP-dep_Trfase"/>
</dbReference>
<keyword evidence="13" id="KW-0032">Aminotransferase</keyword>
<dbReference type="OrthoDB" id="5288292at2"/>
<comment type="cofactor">
    <cofactor evidence="1 11">
        <name>pyridoxal 5'-phosphate</name>
        <dbReference type="ChEBI" id="CHEBI:597326"/>
    </cofactor>
</comment>
<evidence type="ECO:0000256" key="4">
    <source>
        <dbReference type="ARBA" id="ARBA00012239"/>
    </source>
</evidence>
<dbReference type="AlphaFoldDB" id="K7YM61"/>
<dbReference type="PANTHER" id="PTHR11601:SF34">
    <property type="entry name" value="CYSTEINE DESULFURASE"/>
    <property type="match status" value="1"/>
</dbReference>
<evidence type="ECO:0000313" key="13">
    <source>
        <dbReference type="EMBL" id="AFY00871.1"/>
    </source>
</evidence>
<dbReference type="Proteomes" id="UP000010074">
    <property type="component" value="Chromosome"/>
</dbReference>
<comment type="similarity">
    <text evidence="3">Belongs to the class-V pyridoxal-phosphate-dependent aminotransferase family. NifS/IscS subfamily.</text>
</comment>
<dbReference type="EMBL" id="CP002930">
    <property type="protein sequence ID" value="AFY00871.1"/>
    <property type="molecule type" value="Genomic_DNA"/>
</dbReference>
<comment type="catalytic activity">
    <reaction evidence="10">
        <text>(sulfur carrier)-H + L-cysteine = (sulfur carrier)-SH + L-alanine</text>
        <dbReference type="Rhea" id="RHEA:43892"/>
        <dbReference type="Rhea" id="RHEA-COMP:14737"/>
        <dbReference type="Rhea" id="RHEA-COMP:14739"/>
        <dbReference type="ChEBI" id="CHEBI:29917"/>
        <dbReference type="ChEBI" id="CHEBI:35235"/>
        <dbReference type="ChEBI" id="CHEBI:57972"/>
        <dbReference type="ChEBI" id="CHEBI:64428"/>
        <dbReference type="EC" id="2.8.1.7"/>
    </reaction>
</comment>
<name>K7YM61_BDEBC</name>
<evidence type="ECO:0000256" key="5">
    <source>
        <dbReference type="ARBA" id="ARBA00022679"/>
    </source>
</evidence>
<dbReference type="EC" id="2.8.1.7" evidence="4"/>
<dbReference type="InterPro" id="IPR000192">
    <property type="entry name" value="Aminotrans_V_dom"/>
</dbReference>
<evidence type="ECO:0000256" key="1">
    <source>
        <dbReference type="ARBA" id="ARBA00001933"/>
    </source>
</evidence>
<evidence type="ECO:0000256" key="9">
    <source>
        <dbReference type="ARBA" id="ARBA00023014"/>
    </source>
</evidence>
<dbReference type="InterPro" id="IPR020578">
    <property type="entry name" value="Aminotrans_V_PyrdxlP_BS"/>
</dbReference>
<evidence type="ECO:0000256" key="3">
    <source>
        <dbReference type="ARBA" id="ARBA00006490"/>
    </source>
</evidence>
<dbReference type="PANTHER" id="PTHR11601">
    <property type="entry name" value="CYSTEINE DESULFURYLASE FAMILY MEMBER"/>
    <property type="match status" value="1"/>
</dbReference>
<dbReference type="SUPFAM" id="SSF53383">
    <property type="entry name" value="PLP-dependent transferases"/>
    <property type="match status" value="1"/>
</dbReference>
<sequence>MEMSTERPMRKTLQQDNGIYLDYNATTPVDPRVYSTMEPYFKELYGNPASAGHHWGWIAENAISKARTQVANFIGCKGMEVTFTGGATESNNWVIFGLISKLREENPEGPIHFITSNVEHSSIMKGMAAAQKMGVEVDFLPVNKFGVVELEAVKAAIKPHTKLMSFIWVNNEIGSINPIPEIAAVCKENKIYLHTDATQAVGKIPVNVTEMGIDLMSFSGHKIYGPKGVGALYIRGKDPKVQLNPLIYGGGQERGLRSGTVNVPAVVGFGTACELCQQNFAAEVQHMKDLRDFLWSELQQNIPGVKLNGHPTDRSPANLNITLPETKTEQILPRLQKLGVSTGSACGTGAMVVSHVLKGLGLSTDEVQCSLRLSLGRWTTQDELSRAAQILKQAMQK</sequence>
<evidence type="ECO:0000256" key="11">
    <source>
        <dbReference type="RuleBase" id="RU004504"/>
    </source>
</evidence>
<evidence type="ECO:0000313" key="14">
    <source>
        <dbReference type="Proteomes" id="UP000010074"/>
    </source>
</evidence>
<dbReference type="GO" id="GO:0031071">
    <property type="term" value="F:cysteine desulfurase activity"/>
    <property type="evidence" value="ECO:0007669"/>
    <property type="project" value="UniProtKB-EC"/>
</dbReference>
<evidence type="ECO:0000259" key="12">
    <source>
        <dbReference type="Pfam" id="PF00266"/>
    </source>
</evidence>
<dbReference type="InterPro" id="IPR015421">
    <property type="entry name" value="PyrdxlP-dep_Trfase_major"/>
</dbReference>
<dbReference type="PIRSF" id="PIRSF005572">
    <property type="entry name" value="NifS"/>
    <property type="match status" value="1"/>
</dbReference>
<organism evidence="13 14">
    <name type="scientific">Bdellovibrio bacteriovorus str. Tiberius</name>
    <dbReference type="NCBI Taxonomy" id="1069642"/>
    <lineage>
        <taxon>Bacteria</taxon>
        <taxon>Pseudomonadati</taxon>
        <taxon>Bdellovibrionota</taxon>
        <taxon>Bdellovibrionia</taxon>
        <taxon>Bdellovibrionales</taxon>
        <taxon>Pseudobdellovibrionaceae</taxon>
        <taxon>Bdellovibrio</taxon>
    </lineage>
</organism>
<dbReference type="Gene3D" id="1.10.260.50">
    <property type="match status" value="1"/>
</dbReference>
<keyword evidence="7" id="KW-0663">Pyridoxal phosphate</keyword>
<keyword evidence="6" id="KW-0479">Metal-binding</keyword>
<evidence type="ECO:0000256" key="6">
    <source>
        <dbReference type="ARBA" id="ARBA00022723"/>
    </source>
</evidence>
<gene>
    <name evidence="13" type="primary">spl1</name>
    <name evidence="13" type="ORF">Bdt_1171</name>
</gene>
<dbReference type="GO" id="GO:0008483">
    <property type="term" value="F:transaminase activity"/>
    <property type="evidence" value="ECO:0007669"/>
    <property type="project" value="UniProtKB-KW"/>
</dbReference>
<dbReference type="GO" id="GO:0051536">
    <property type="term" value="F:iron-sulfur cluster binding"/>
    <property type="evidence" value="ECO:0007669"/>
    <property type="project" value="UniProtKB-KW"/>
</dbReference>
<keyword evidence="5 13" id="KW-0808">Transferase</keyword>
<dbReference type="InterPro" id="IPR015422">
    <property type="entry name" value="PyrdxlP-dep_Trfase_small"/>
</dbReference>
<dbReference type="HOGENOM" id="CLU_003433_0_0_7"/>
<dbReference type="FunFam" id="3.40.640.10:FF:000084">
    <property type="entry name" value="IscS-like cysteine desulfurase"/>
    <property type="match status" value="1"/>
</dbReference>
<dbReference type="PATRIC" id="fig|1069642.3.peg.1157"/>
<dbReference type="KEGG" id="bbat:Bdt_1171"/>
<dbReference type="PROSITE" id="PS00595">
    <property type="entry name" value="AA_TRANSFER_CLASS_5"/>
    <property type="match status" value="1"/>
</dbReference>
<dbReference type="Gene3D" id="3.40.640.10">
    <property type="entry name" value="Type I PLP-dependent aspartate aminotransferase-like (Major domain)"/>
    <property type="match status" value="1"/>
</dbReference>
<proteinExistence type="inferred from homology"/>
<comment type="function">
    <text evidence="2">Catalyzes the removal of elemental sulfur atoms from cysteine to produce alanine. Seems to participate in the biosynthesis of the nitrogenase metalloclusters by providing the inorganic sulfur required for the Fe-S core formation.</text>
</comment>
<keyword evidence="9" id="KW-0411">Iron-sulfur</keyword>
<dbReference type="Pfam" id="PF00266">
    <property type="entry name" value="Aminotran_5"/>
    <property type="match status" value="1"/>
</dbReference>
<feature type="domain" description="Aminotransferase class V" evidence="12">
    <location>
        <begin position="19"/>
        <end position="385"/>
    </location>
</feature>
<dbReference type="GO" id="GO:0046872">
    <property type="term" value="F:metal ion binding"/>
    <property type="evidence" value="ECO:0007669"/>
    <property type="project" value="UniProtKB-KW"/>
</dbReference>
<keyword evidence="8" id="KW-0408">Iron</keyword>
<dbReference type="Gene3D" id="3.90.1150.10">
    <property type="entry name" value="Aspartate Aminotransferase, domain 1"/>
    <property type="match status" value="1"/>
</dbReference>
<evidence type="ECO:0000256" key="10">
    <source>
        <dbReference type="ARBA" id="ARBA00050776"/>
    </source>
</evidence>
<dbReference type="STRING" id="1069642.Bdt_1171"/>
<evidence type="ECO:0000256" key="7">
    <source>
        <dbReference type="ARBA" id="ARBA00022898"/>
    </source>
</evidence>
<protein>
    <recommendedName>
        <fullName evidence="4">cysteine desulfurase</fullName>
        <ecNumber evidence="4">2.8.1.7</ecNumber>
    </recommendedName>
</protein>